<feature type="compositionally biased region" description="Basic and acidic residues" evidence="1">
    <location>
        <begin position="304"/>
        <end position="321"/>
    </location>
</feature>
<evidence type="ECO:0000256" key="1">
    <source>
        <dbReference type="SAM" id="MobiDB-lite"/>
    </source>
</evidence>
<evidence type="ECO:0000313" key="5">
    <source>
        <dbReference type="Proteomes" id="UP000006548"/>
    </source>
</evidence>
<dbReference type="Pfam" id="PF04438">
    <property type="entry name" value="zf-HIT"/>
    <property type="match status" value="1"/>
</dbReference>
<dbReference type="Araport" id="AT1G56460"/>
<evidence type="ECO:0000313" key="4">
    <source>
        <dbReference type="EMBL" id="AEE33399.1"/>
    </source>
</evidence>
<dbReference type="AlphaFoldDB" id="F4I548"/>
<evidence type="ECO:0007829" key="6">
    <source>
        <dbReference type="PeptideAtlas" id="F4I548"/>
    </source>
</evidence>
<dbReference type="ProteomicsDB" id="219897"/>
<evidence type="ECO:0000259" key="2">
    <source>
        <dbReference type="SMART" id="SM01406"/>
    </source>
</evidence>
<accession>F4I548</accession>
<proteinExistence type="evidence at protein level"/>
<dbReference type="TAIR" id="AT1G56460"/>
<feature type="region of interest" description="Disordered" evidence="1">
    <location>
        <begin position="87"/>
        <end position="118"/>
    </location>
</feature>
<feature type="compositionally biased region" description="Polar residues" evidence="1">
    <location>
        <begin position="34"/>
        <end position="46"/>
    </location>
</feature>
<keyword evidence="6 7" id="KW-1267">Proteomics identification</keyword>
<organism evidence="4 5">
    <name type="scientific">Arabidopsis thaliana</name>
    <name type="common">Mouse-ear cress</name>
    <dbReference type="NCBI Taxonomy" id="3702"/>
    <lineage>
        <taxon>Eukaryota</taxon>
        <taxon>Viridiplantae</taxon>
        <taxon>Streptophyta</taxon>
        <taxon>Embryophyta</taxon>
        <taxon>Tracheophyta</taxon>
        <taxon>Spermatophyta</taxon>
        <taxon>Magnoliopsida</taxon>
        <taxon>eudicotyledons</taxon>
        <taxon>Gunneridae</taxon>
        <taxon>Pentapetalae</taxon>
        <taxon>rosids</taxon>
        <taxon>malvids</taxon>
        <taxon>Brassicales</taxon>
        <taxon>Brassicaceae</taxon>
        <taxon>Camelineae</taxon>
        <taxon>Arabidopsis</taxon>
    </lineage>
</organism>
<dbReference type="GO" id="GO:0006338">
    <property type="term" value="P:chromatin remodeling"/>
    <property type="evidence" value="ECO:0007669"/>
    <property type="project" value="InterPro"/>
</dbReference>
<dbReference type="PANTHER" id="PTHR21561">
    <property type="entry name" value="INO80 COMPLEX SUBUNIT B"/>
    <property type="match status" value="1"/>
</dbReference>
<feature type="compositionally biased region" description="Acidic residues" evidence="1">
    <location>
        <begin position="322"/>
        <end position="336"/>
    </location>
</feature>
<dbReference type="CDD" id="cd23021">
    <property type="entry name" value="zf-HIT_IN80B"/>
    <property type="match status" value="1"/>
</dbReference>
<feature type="compositionally biased region" description="Polar residues" evidence="1">
    <location>
        <begin position="93"/>
        <end position="116"/>
    </location>
</feature>
<feature type="region of interest" description="Disordered" evidence="1">
    <location>
        <begin position="291"/>
        <end position="460"/>
    </location>
</feature>
<dbReference type="Proteomes" id="UP000006548">
    <property type="component" value="Chromosome 1"/>
</dbReference>
<dbReference type="InterPro" id="IPR007529">
    <property type="entry name" value="Znf_HIT"/>
</dbReference>
<dbReference type="EMBL" id="CP002684">
    <property type="protein sequence ID" value="AEE33399.1"/>
    <property type="molecule type" value="Genomic_DNA"/>
</dbReference>
<feature type="compositionally biased region" description="Basic and acidic residues" evidence="1">
    <location>
        <begin position="432"/>
        <end position="460"/>
    </location>
</feature>
<reference evidence="4 5" key="1">
    <citation type="journal article" date="2000" name="Nature">
        <title>Sequence and analysis of chromosome 1 of the plant Arabidopsis thaliana.</title>
        <authorList>
            <person name="Theologis A."/>
            <person name="Ecker J.R."/>
            <person name="Palm C.J."/>
            <person name="Federspiel N.A."/>
            <person name="Kaul S."/>
            <person name="White O."/>
            <person name="Alonso J."/>
            <person name="Altafi H."/>
            <person name="Araujo R."/>
            <person name="Bowman C.L."/>
            <person name="Brooks S.Y."/>
            <person name="Buehler E."/>
            <person name="Chan A."/>
            <person name="Chao Q."/>
            <person name="Chen H."/>
            <person name="Cheuk R.F."/>
            <person name="Chin C.W."/>
            <person name="Chung M.K."/>
            <person name="Conn L."/>
            <person name="Conway A.B."/>
            <person name="Conway A.R."/>
            <person name="Creasy T.H."/>
            <person name="Dewar K."/>
            <person name="Dunn P."/>
            <person name="Etgu P."/>
            <person name="Feldblyum T.V."/>
            <person name="Feng J."/>
            <person name="Fong B."/>
            <person name="Fujii C.Y."/>
            <person name="Gill J.E."/>
            <person name="Goldsmith A.D."/>
            <person name="Haas B."/>
            <person name="Hansen N.F."/>
            <person name="Hughes B."/>
            <person name="Huizar L."/>
            <person name="Hunter J.L."/>
            <person name="Jenkins J."/>
            <person name="Johnson-Hopson C."/>
            <person name="Khan S."/>
            <person name="Khaykin E."/>
            <person name="Kim C.J."/>
            <person name="Koo H.L."/>
            <person name="Kremenetskaia I."/>
            <person name="Kurtz D.B."/>
            <person name="Kwan A."/>
            <person name="Lam B."/>
            <person name="Langin-Hooper S."/>
            <person name="Lee A."/>
            <person name="Lee J.M."/>
            <person name="Lenz C.A."/>
            <person name="Li J.H."/>
            <person name="Li Y."/>
            <person name="Lin X."/>
            <person name="Liu S.X."/>
            <person name="Liu Z.A."/>
            <person name="Luros J.S."/>
            <person name="Maiti R."/>
            <person name="Marziali A."/>
            <person name="Militscher J."/>
            <person name="Miranda M."/>
            <person name="Nguyen M."/>
            <person name="Nierman W.C."/>
            <person name="Osborne B.I."/>
            <person name="Pai G."/>
            <person name="Peterson J."/>
            <person name="Pham P.K."/>
            <person name="Rizzo M."/>
            <person name="Rooney T."/>
            <person name="Rowley D."/>
            <person name="Sakano H."/>
            <person name="Salzberg S.L."/>
            <person name="Schwartz J.R."/>
            <person name="Shinn P."/>
            <person name="Southwick A.M."/>
            <person name="Sun H."/>
            <person name="Tallon L.J."/>
            <person name="Tambunga G."/>
            <person name="Toriumi M.J."/>
            <person name="Town C.D."/>
            <person name="Utterback T."/>
            <person name="Van Aken S."/>
            <person name="Vaysberg M."/>
            <person name="Vysotskaia V.S."/>
            <person name="Walker M."/>
            <person name="Wu D."/>
            <person name="Yu G."/>
            <person name="Fraser C.M."/>
            <person name="Venter J.C."/>
            <person name="Davis R.W."/>
        </authorList>
    </citation>
    <scope>NUCLEOTIDE SEQUENCE [LARGE SCALE GENOMIC DNA]</scope>
    <source>
        <strain evidence="5">cv. Columbia</strain>
    </source>
</reference>
<feature type="region of interest" description="Disordered" evidence="1">
    <location>
        <begin position="1"/>
        <end position="46"/>
    </location>
</feature>
<protein>
    <submittedName>
        <fullName evidence="4">HIT zinc finger and PAPA-1-like domain-containing protein</fullName>
    </submittedName>
</protein>
<dbReference type="KEGG" id="ath:AT1G56460"/>
<dbReference type="eggNOG" id="ENOG502QSTQ">
    <property type="taxonomic scope" value="Eukaryota"/>
</dbReference>
<feature type="domain" description="INO80 complex subunit B-like conserved region" evidence="2">
    <location>
        <begin position="396"/>
        <end position="481"/>
    </location>
</feature>
<dbReference type="InterPro" id="IPR029523">
    <property type="entry name" value="INO80B/Ies2"/>
</dbReference>
<reference evidence="5" key="3">
    <citation type="journal article" date="2017" name="Plant J.">
        <title>Araport11: a complete reannotation of the Arabidopsis thaliana reference genome.</title>
        <authorList>
            <person name="Cheng C.Y."/>
            <person name="Krishnakumar V."/>
            <person name="Chan A.P."/>
            <person name="Thibaud-Nissen F."/>
            <person name="Schobel S."/>
            <person name="Town C.D."/>
        </authorList>
    </citation>
    <scope>GENOME REANNOTATION</scope>
    <source>
        <strain evidence="5">cv. Columbia</strain>
    </source>
</reference>
<dbReference type="SMR" id="F4I548"/>
<evidence type="ECO:0007829" key="8">
    <source>
        <dbReference type="PubMed" id="19376835"/>
    </source>
</evidence>
<feature type="compositionally biased region" description="Basic and acidic residues" evidence="1">
    <location>
        <begin position="337"/>
        <end position="357"/>
    </location>
</feature>
<dbReference type="GeneID" id="842099"/>
<reference evidence="8" key="2">
    <citation type="journal article" date="2009" name="Plant Physiol.">
        <title>Large-scale Arabidopsis phosphoproteome profiling reveals novel chloroplast kinase substrates and phosphorylation networks.</title>
        <authorList>
            <person name="Reiland S."/>
            <person name="Messerli G."/>
            <person name="Baerenfaller K."/>
            <person name="Gerrits B."/>
            <person name="Endler A."/>
            <person name="Grossmann J."/>
            <person name="Gruissem W."/>
            <person name="Baginsky S."/>
        </authorList>
    </citation>
    <scope>IDENTIFICATION BY MASS SPECTROMETRY [LARGE SCALE ANALYSIS]</scope>
</reference>
<dbReference type="SMART" id="SM01406">
    <property type="entry name" value="PAPA-1"/>
    <property type="match status" value="1"/>
</dbReference>
<feature type="compositionally biased region" description="Basic and acidic residues" evidence="1">
    <location>
        <begin position="397"/>
        <end position="425"/>
    </location>
</feature>
<dbReference type="ExpressionAtlas" id="F4I548">
    <property type="expression patterns" value="baseline and differential"/>
</dbReference>
<dbReference type="GO" id="GO:0031011">
    <property type="term" value="C:Ino80 complex"/>
    <property type="evidence" value="ECO:0007669"/>
    <property type="project" value="InterPro"/>
</dbReference>
<dbReference type="InterPro" id="IPR006880">
    <property type="entry name" value="INO80B_C"/>
</dbReference>
<dbReference type="Pfam" id="PF04795">
    <property type="entry name" value="PAPA-1"/>
    <property type="match status" value="1"/>
</dbReference>
<gene>
    <name evidence="3 4" type="ordered locus">At1g56460</name>
    <name evidence="4" type="ORF">F13N6.4</name>
    <name evidence="4" type="ORF">F13N6_4</name>
</gene>
<keyword evidence="5" id="KW-1185">Reference proteome</keyword>
<feature type="region of interest" description="Disordered" evidence="1">
    <location>
        <begin position="194"/>
        <end position="230"/>
    </location>
</feature>
<dbReference type="PANTHER" id="PTHR21561:SF14">
    <property type="entry name" value="HIT ZINC FINGER AND PAPA-1-LIKE DOMAIN-CONTAINING PROTEIN"/>
    <property type="match status" value="1"/>
</dbReference>
<evidence type="ECO:0007829" key="7">
    <source>
        <dbReference type="ProteomicsDB" id="F4I548"/>
    </source>
</evidence>
<sequence>MESLGGIGFSNTSSATKKKRSTTLRRPWNDRQLQDSSSLPSTPVADNNSHFYSTAVKVSAFIYLSISITLWSIVNFLNENKIEEREAVESDEGSTNGSFQGSNQVRQGGGHSTASTEGFLVPSKKKDTIDTTERRAGFDENIIKKVKLKLGGSSKTINIISASDGASDIGLCSTKSSHASDDALGIGQTYQEISNERSTKLRGTPLDTASKSDSCNDTRDSKANTNPIRKSNRISKRRVLDEELDSLDDDDEEIQFLRRMKMAKVVAVEEDVDDDEDRTRKHKKLSKVMKQNVEFPRGVGTSEKSAKKDKMGKAFDDADYVKDDDEEEEEAVSDVELENKSARTRRGAEEGQSEVKTEMTVTTRRRSGHSGNLIEFPRGLPPAPPRKRKENGLEVDQQLKKAEAAQRRKLQVEKAARESEAEAIRKILGQDSSRKKKEDKIKKRQEDKAKEKAADSIARRSDTVKWVMGPSGTIVTFPEELGLPSIFNSTPHSYPPPRERCAGPECTNPYKYRDSESNLPLCSLRCYKAIKG</sequence>
<evidence type="ECO:0000313" key="3">
    <source>
        <dbReference type="Araport" id="AT1G56460"/>
    </source>
</evidence>
<dbReference type="PaxDb" id="3702-AT1G56460.2"/>
<name>F4I548_ARATH</name>